<keyword evidence="11" id="KW-1185">Reference proteome</keyword>
<keyword evidence="6" id="KW-0732">Signal</keyword>
<dbReference type="EMBL" id="BMGT01000002">
    <property type="protein sequence ID" value="GGG74594.1"/>
    <property type="molecule type" value="Genomic_DNA"/>
</dbReference>
<dbReference type="InterPro" id="IPR001944">
    <property type="entry name" value="Glycoside_Hdrlase_35"/>
</dbReference>
<evidence type="ECO:0000259" key="9">
    <source>
        <dbReference type="Pfam" id="PF21467"/>
    </source>
</evidence>
<sequence>MKRTFLAALLILCTLSLHAQPKHTFTTQGDHFVLDGKPFKVLSGEMHYERIPRAYWHARLKMAKAMGLNTIATYVFWNMHEPTPGHFDFTGNNDVAAFIRAAQEEGLYVILRTGPYSCAEWDLGGIPAWLLKDPASAAALRSNDPAFMVPAERWIDRLAKELTPLQIGRDGPILMTQVENEYGNFGSDHVYMEHLHQIFLHAGFTDSLLYTADNWRNIPKGSIPDLFAATNFGIGNHQGGMDALEKVRPGQALFVSEYWPGWFDSWGHPHETRPIGPQIEDLDYILKRGAGINIYMFHGGTSFGFMSGSSLIKGHFLPDVTSYDYDAPLDEAGHTTPKFFAYRKVLAQYAGCGNESCLPPVPAAPPVITIPQIDLTRSTPLWVNLPKPIPSELPQPMEHFDQSYGYILYRTQLPAHTHGDLVIDQVHDYAQIYLDGKLIGTLDRRFADPKGNLPPVSIETSDPARLDILVADDGRINSTRNMRGETKGITHAVTLAGQPLTNWQVYPLPMTTLPSFSRNVTRSTASRYAKASALALSDKQKSGTLAPGVCTLSNCTPTFFQADFTLAATGDTFLDIRNLGKGALWINGHIIGRFWNAGPQQTLYVPGPWLRKGRNQIIVFDMAPQSARPHVAGLAQPILNGPVADQTTSKQQ</sequence>
<dbReference type="Gene3D" id="2.60.120.260">
    <property type="entry name" value="Galactose-binding domain-like"/>
    <property type="match status" value="2"/>
</dbReference>
<dbReference type="InterPro" id="IPR008979">
    <property type="entry name" value="Galactose-bd-like_sf"/>
</dbReference>
<feature type="active site" description="Proton donor" evidence="4">
    <location>
        <position position="181"/>
    </location>
</feature>
<dbReference type="InterPro" id="IPR048913">
    <property type="entry name" value="BetaGal_gal-bd"/>
</dbReference>
<dbReference type="Gene3D" id="3.20.20.80">
    <property type="entry name" value="Glycosidases"/>
    <property type="match status" value="1"/>
</dbReference>
<dbReference type="SUPFAM" id="SSF51445">
    <property type="entry name" value="(Trans)glycosidases"/>
    <property type="match status" value="1"/>
</dbReference>
<dbReference type="InterPro" id="IPR026283">
    <property type="entry name" value="B-gal_1-like"/>
</dbReference>
<reference evidence="10" key="1">
    <citation type="journal article" date="2014" name="Int. J. Syst. Evol. Microbiol.">
        <title>Complete genome sequence of Corynebacterium casei LMG S-19264T (=DSM 44701T), isolated from a smear-ripened cheese.</title>
        <authorList>
            <consortium name="US DOE Joint Genome Institute (JGI-PGF)"/>
            <person name="Walter F."/>
            <person name="Albersmeier A."/>
            <person name="Kalinowski J."/>
            <person name="Ruckert C."/>
        </authorList>
    </citation>
    <scope>NUCLEOTIDE SEQUENCE</scope>
    <source>
        <strain evidence="10">CGMCC 1.12997</strain>
    </source>
</reference>
<evidence type="ECO:0000256" key="4">
    <source>
        <dbReference type="PIRSR" id="PIRSR006336-1"/>
    </source>
</evidence>
<feature type="domain" description="Glycoside hydrolase 35 catalytic" evidence="7">
    <location>
        <begin position="32"/>
        <end position="348"/>
    </location>
</feature>
<feature type="signal peptide" evidence="6">
    <location>
        <begin position="1"/>
        <end position="19"/>
    </location>
</feature>
<dbReference type="RefSeq" id="WP_188553696.1">
    <property type="nucleotide sequence ID" value="NZ_BMGT01000002.1"/>
</dbReference>
<feature type="chain" id="PRO_5037702683" evidence="6">
    <location>
        <begin position="20"/>
        <end position="652"/>
    </location>
</feature>
<dbReference type="GO" id="GO:0005975">
    <property type="term" value="P:carbohydrate metabolic process"/>
    <property type="evidence" value="ECO:0007669"/>
    <property type="project" value="InterPro"/>
</dbReference>
<dbReference type="SUPFAM" id="SSF49785">
    <property type="entry name" value="Galactose-binding domain-like"/>
    <property type="match status" value="1"/>
</dbReference>
<reference evidence="10" key="2">
    <citation type="submission" date="2020-09" db="EMBL/GenBank/DDBJ databases">
        <authorList>
            <person name="Sun Q."/>
            <person name="Zhou Y."/>
        </authorList>
    </citation>
    <scope>NUCLEOTIDE SEQUENCE</scope>
    <source>
        <strain evidence="10">CGMCC 1.12997</strain>
    </source>
</reference>
<protein>
    <submittedName>
        <fullName evidence="10">Beta-galactosidase</fullName>
    </submittedName>
</protein>
<evidence type="ECO:0000313" key="11">
    <source>
        <dbReference type="Proteomes" id="UP000647241"/>
    </source>
</evidence>
<dbReference type="PIRSF" id="PIRSF006336">
    <property type="entry name" value="B-gal"/>
    <property type="match status" value="1"/>
</dbReference>
<feature type="active site" description="Nucleophile" evidence="4">
    <location>
        <position position="257"/>
    </location>
</feature>
<evidence type="ECO:0000259" key="7">
    <source>
        <dbReference type="Pfam" id="PF01301"/>
    </source>
</evidence>
<feature type="domain" description="Beta-galactosidase galactose-binding" evidence="9">
    <location>
        <begin position="557"/>
        <end position="615"/>
    </location>
</feature>
<organism evidence="10 11">
    <name type="scientific">Edaphobacter dinghuensis</name>
    <dbReference type="NCBI Taxonomy" id="1560005"/>
    <lineage>
        <taxon>Bacteria</taxon>
        <taxon>Pseudomonadati</taxon>
        <taxon>Acidobacteriota</taxon>
        <taxon>Terriglobia</taxon>
        <taxon>Terriglobales</taxon>
        <taxon>Acidobacteriaceae</taxon>
        <taxon>Edaphobacter</taxon>
    </lineage>
</organism>
<keyword evidence="3" id="KW-0326">Glycosidase</keyword>
<dbReference type="Pfam" id="PF21467">
    <property type="entry name" value="BetaGal_gal-bd"/>
    <property type="match status" value="1"/>
</dbReference>
<dbReference type="AlphaFoldDB" id="A0A917HC68"/>
<dbReference type="InterPro" id="IPR031330">
    <property type="entry name" value="Gly_Hdrlase_35_cat"/>
</dbReference>
<dbReference type="InterPro" id="IPR048912">
    <property type="entry name" value="BetaGal1-like_ABD1"/>
</dbReference>
<evidence type="ECO:0000256" key="2">
    <source>
        <dbReference type="ARBA" id="ARBA00022801"/>
    </source>
</evidence>
<accession>A0A917HC68</accession>
<gene>
    <name evidence="10" type="primary">bga</name>
    <name evidence="10" type="ORF">GCM10011585_16620</name>
</gene>
<dbReference type="GO" id="GO:0004565">
    <property type="term" value="F:beta-galactosidase activity"/>
    <property type="evidence" value="ECO:0007669"/>
    <property type="project" value="InterPro"/>
</dbReference>
<dbReference type="Proteomes" id="UP000647241">
    <property type="component" value="Unassembled WGS sequence"/>
</dbReference>
<dbReference type="Pfam" id="PF21317">
    <property type="entry name" value="BetaGal_ABD_1"/>
    <property type="match status" value="1"/>
</dbReference>
<evidence type="ECO:0000256" key="3">
    <source>
        <dbReference type="ARBA" id="ARBA00023295"/>
    </source>
</evidence>
<evidence type="ECO:0000259" key="8">
    <source>
        <dbReference type="Pfam" id="PF21317"/>
    </source>
</evidence>
<dbReference type="PRINTS" id="PR00742">
    <property type="entry name" value="GLHYDRLASE35"/>
</dbReference>
<evidence type="ECO:0000256" key="5">
    <source>
        <dbReference type="RuleBase" id="RU003679"/>
    </source>
</evidence>
<evidence type="ECO:0000256" key="6">
    <source>
        <dbReference type="SAM" id="SignalP"/>
    </source>
</evidence>
<comment type="caution">
    <text evidence="10">The sequence shown here is derived from an EMBL/GenBank/DDBJ whole genome shotgun (WGS) entry which is preliminary data.</text>
</comment>
<name>A0A917HC68_9BACT</name>
<keyword evidence="2" id="KW-0378">Hydrolase</keyword>
<feature type="domain" description="Beta-galactosidase 1-like first all-beta" evidence="8">
    <location>
        <begin position="394"/>
        <end position="509"/>
    </location>
</feature>
<proteinExistence type="inferred from homology"/>
<evidence type="ECO:0000313" key="10">
    <source>
        <dbReference type="EMBL" id="GGG74594.1"/>
    </source>
</evidence>
<dbReference type="Pfam" id="PF01301">
    <property type="entry name" value="Glyco_hydro_35"/>
    <property type="match status" value="1"/>
</dbReference>
<comment type="similarity">
    <text evidence="1 5">Belongs to the glycosyl hydrolase 35 family.</text>
</comment>
<dbReference type="InterPro" id="IPR017853">
    <property type="entry name" value="GH"/>
</dbReference>
<dbReference type="PANTHER" id="PTHR23421">
    <property type="entry name" value="BETA-GALACTOSIDASE RELATED"/>
    <property type="match status" value="1"/>
</dbReference>
<evidence type="ECO:0000256" key="1">
    <source>
        <dbReference type="ARBA" id="ARBA00009809"/>
    </source>
</evidence>